<dbReference type="Gene3D" id="2.170.130.10">
    <property type="entry name" value="TonB-dependent receptor, plug domain"/>
    <property type="match status" value="1"/>
</dbReference>
<keyword evidence="3" id="KW-0998">Cell outer membrane</keyword>
<dbReference type="Proteomes" id="UP000051254">
    <property type="component" value="Unassembled WGS sequence"/>
</dbReference>
<dbReference type="PANTHER" id="PTHR40980">
    <property type="entry name" value="PLUG DOMAIN-CONTAINING PROTEIN"/>
    <property type="match status" value="1"/>
</dbReference>
<evidence type="ECO:0008006" key="10">
    <source>
        <dbReference type="Google" id="ProtNLM"/>
    </source>
</evidence>
<keyword evidence="2 4" id="KW-0472">Membrane</keyword>
<dbReference type="STRING" id="266128.ABB25_08310"/>
<dbReference type="GO" id="GO:0009279">
    <property type="term" value="C:cell outer membrane"/>
    <property type="evidence" value="ECO:0007669"/>
    <property type="project" value="UniProtKB-SubCell"/>
</dbReference>
<organism evidence="8 9">
    <name type="scientific">Stenotrophomonas koreensis</name>
    <dbReference type="NCBI Taxonomy" id="266128"/>
    <lineage>
        <taxon>Bacteria</taxon>
        <taxon>Pseudomonadati</taxon>
        <taxon>Pseudomonadota</taxon>
        <taxon>Gammaproteobacteria</taxon>
        <taxon>Lysobacterales</taxon>
        <taxon>Lysobacteraceae</taxon>
        <taxon>Stenotrophomonas</taxon>
    </lineage>
</organism>
<dbReference type="InterPro" id="IPR012910">
    <property type="entry name" value="Plug_dom"/>
</dbReference>
<dbReference type="Pfam" id="PF07715">
    <property type="entry name" value="Plug"/>
    <property type="match status" value="1"/>
</dbReference>
<dbReference type="AlphaFoldDB" id="A0A0R0BW55"/>
<evidence type="ECO:0000313" key="9">
    <source>
        <dbReference type="Proteomes" id="UP000051254"/>
    </source>
</evidence>
<comment type="similarity">
    <text evidence="4">Belongs to the TonB-dependent receptor family.</text>
</comment>
<dbReference type="Gene3D" id="2.40.170.20">
    <property type="entry name" value="TonB-dependent receptor, beta-barrel domain"/>
    <property type="match status" value="1"/>
</dbReference>
<evidence type="ECO:0000256" key="3">
    <source>
        <dbReference type="ARBA" id="ARBA00023237"/>
    </source>
</evidence>
<dbReference type="PANTHER" id="PTHR40980:SF5">
    <property type="entry name" value="TONB-DEPENDENT RECEPTOR"/>
    <property type="match status" value="1"/>
</dbReference>
<comment type="caution">
    <text evidence="8">The sequence shown here is derived from an EMBL/GenBank/DDBJ whole genome shotgun (WGS) entry which is preliminary data.</text>
</comment>
<protein>
    <recommendedName>
        <fullName evidence="10">TonB-dependent receptor</fullName>
    </recommendedName>
</protein>
<feature type="domain" description="TonB-dependent receptor plug" evidence="7">
    <location>
        <begin position="65"/>
        <end position="162"/>
    </location>
</feature>
<evidence type="ECO:0000256" key="1">
    <source>
        <dbReference type="ARBA" id="ARBA00004442"/>
    </source>
</evidence>
<accession>A0A0R0BW55</accession>
<dbReference type="InterPro" id="IPR036942">
    <property type="entry name" value="Beta-barrel_TonB_sf"/>
</dbReference>
<evidence type="ECO:0000256" key="4">
    <source>
        <dbReference type="RuleBase" id="RU003357"/>
    </source>
</evidence>
<dbReference type="Pfam" id="PF00593">
    <property type="entry name" value="TonB_dep_Rec_b-barrel"/>
    <property type="match status" value="1"/>
</dbReference>
<dbReference type="PATRIC" id="fig|266128.3.peg.529"/>
<proteinExistence type="inferred from homology"/>
<dbReference type="InterPro" id="IPR000531">
    <property type="entry name" value="Beta-barrel_TonB"/>
</dbReference>
<dbReference type="InterPro" id="IPR037066">
    <property type="entry name" value="Plug_dom_sf"/>
</dbReference>
<sequence length="878" mass="96468">MTHAPLARSSLSLAIAALLVPTFAAANPVSATDSTAVSAADAAPTSLDAIQVRGEHIPEPMLLSSQVMSLVSKEDIDRQGASTAADALGRVAGMSVSQGKYVIVRGLNERYSQALLNRSPLPSPEPLKRVVPLDLFPTNVLETIEVQKTYSARYPGEFGGGVINLSTAVVPEAPFLKLSYGLSGNSETTTQPGLTYYGGGDSDLLGYDDGTRKVREPFAQALASGQMISVGEHFSREQLAAIGASMPNAAINLLQTSDSINPNHSGSVAAGTTLEFAEDSRLGVVASAALSNSWRSRNGVQQYGEARTGTAEVLSQQQYLSTSNEARLNGLLALTWEVGKHTLGASTLYVHDTEKQARSREGFTWQASQVRRNDATRWIEREMLNHQFTGKHVFGEYDDLTVSWRGGHARASRQSPFEREINYFQDDFGFWRHLNNTVSLGDVNERIDSAAVDVDWRLPSEREIILSAGYAWSETERDARTRDFSFLITDTAPFYNGYQRPDYLFSDYNLYQGYLELRENTGANGASAYTASLDNEAAYLELESQLTGTVRATAGLRWEQATQGVNPRNLFQGGSTLPGNTLDNDYLLPALSLTWNFADNLQLRLAASQTIARPQFRELSPLQYLDLELDRMTVGNPYLQDTEMLNLDARLEWYFNSGEYFHAGLFAKQLDKPIEAVVSDDVSFLRQSFVNAPEASLYGLELDYRKYLTPAVSWLGDKRIFFNVNYTYTDSKVSAGASDQVLLYNGSALAAPLVVRDGSQMQGQSDHLANLSLGLESGNGDQLTLLVGYASERISARGTFDANGVQRQPALMQDPGLSLDLVGRKYFTLWDVPMSVSLEARNLLGEEYHEYQQLGGGRIDVNRYELGRSFGASIEARF</sequence>
<evidence type="ECO:0000259" key="7">
    <source>
        <dbReference type="Pfam" id="PF07715"/>
    </source>
</evidence>
<keyword evidence="4" id="KW-0798">TonB box</keyword>
<dbReference type="SUPFAM" id="SSF56935">
    <property type="entry name" value="Porins"/>
    <property type="match status" value="1"/>
</dbReference>
<evidence type="ECO:0000259" key="6">
    <source>
        <dbReference type="Pfam" id="PF00593"/>
    </source>
</evidence>
<reference evidence="8 9" key="1">
    <citation type="submission" date="2015-05" db="EMBL/GenBank/DDBJ databases">
        <title>Genome sequencing and analysis of members of genus Stenotrophomonas.</title>
        <authorList>
            <person name="Patil P.P."/>
            <person name="Midha S."/>
            <person name="Patil P.B."/>
        </authorList>
    </citation>
    <scope>NUCLEOTIDE SEQUENCE [LARGE SCALE GENOMIC DNA]</scope>
    <source>
        <strain evidence="8 9">DSM 17805</strain>
    </source>
</reference>
<comment type="subcellular location">
    <subcellularLocation>
        <location evidence="1 4">Cell outer membrane</location>
    </subcellularLocation>
</comment>
<evidence type="ECO:0000256" key="2">
    <source>
        <dbReference type="ARBA" id="ARBA00023136"/>
    </source>
</evidence>
<feature type="domain" description="TonB-dependent receptor-like beta-barrel" evidence="6">
    <location>
        <begin position="405"/>
        <end position="843"/>
    </location>
</feature>
<feature type="chain" id="PRO_5006393123" description="TonB-dependent receptor" evidence="5">
    <location>
        <begin position="27"/>
        <end position="878"/>
    </location>
</feature>
<dbReference type="EMBL" id="LDJH01000013">
    <property type="protein sequence ID" value="KRG57822.1"/>
    <property type="molecule type" value="Genomic_DNA"/>
</dbReference>
<keyword evidence="5" id="KW-0732">Signal</keyword>
<evidence type="ECO:0000256" key="5">
    <source>
        <dbReference type="SAM" id="SignalP"/>
    </source>
</evidence>
<dbReference type="OrthoDB" id="8727862at2"/>
<dbReference type="RefSeq" id="WP_083488199.1">
    <property type="nucleotide sequence ID" value="NZ_LDJH01000013.1"/>
</dbReference>
<feature type="signal peptide" evidence="5">
    <location>
        <begin position="1"/>
        <end position="26"/>
    </location>
</feature>
<evidence type="ECO:0000313" key="8">
    <source>
        <dbReference type="EMBL" id="KRG57822.1"/>
    </source>
</evidence>
<keyword evidence="9" id="KW-1185">Reference proteome</keyword>
<gene>
    <name evidence="8" type="ORF">ABB25_08310</name>
</gene>
<name>A0A0R0BW55_9GAMM</name>